<proteinExistence type="predicted"/>
<reference evidence="2" key="1">
    <citation type="submission" date="2019-11" db="EMBL/GenBank/DDBJ databases">
        <authorList>
            <person name="Feng L."/>
        </authorList>
    </citation>
    <scope>NUCLEOTIDE SEQUENCE</scope>
    <source>
        <strain evidence="2">ElimosumLFYP34</strain>
    </source>
</reference>
<dbReference type="SUPFAM" id="SSF52218">
    <property type="entry name" value="Flavoproteins"/>
    <property type="match status" value="1"/>
</dbReference>
<sequence>MNTLIAYFSYTGHTKGVAQQLQNLTGGTLFEIQPQEAYSSDYDITERQGRKETHDGYRPLLTEQVSNLDSYDTILLGTPNWFNTVTPPVATFLSENDFSGKKIALFCSNGGGGLGHTVSDIRFICKGADVLDSLSIYEDGGADVKAKLMAWLNKNGLNQ</sequence>
<dbReference type="InterPro" id="IPR008254">
    <property type="entry name" value="Flavodoxin/NO_synth"/>
</dbReference>
<name>A0A6N3G3M3_EUBLI</name>
<dbReference type="Gene3D" id="3.40.50.360">
    <property type="match status" value="1"/>
</dbReference>
<dbReference type="AlphaFoldDB" id="A0A6N3G3M3"/>
<dbReference type="Pfam" id="PF12682">
    <property type="entry name" value="Flavodoxin_4"/>
    <property type="match status" value="1"/>
</dbReference>
<dbReference type="PROSITE" id="PS50902">
    <property type="entry name" value="FLAVODOXIN_LIKE"/>
    <property type="match status" value="1"/>
</dbReference>
<dbReference type="GO" id="GO:0010181">
    <property type="term" value="F:FMN binding"/>
    <property type="evidence" value="ECO:0007669"/>
    <property type="project" value="InterPro"/>
</dbReference>
<evidence type="ECO:0000259" key="1">
    <source>
        <dbReference type="PROSITE" id="PS50902"/>
    </source>
</evidence>
<feature type="domain" description="Flavodoxin-like" evidence="1">
    <location>
        <begin position="3"/>
        <end position="159"/>
    </location>
</feature>
<dbReference type="InterPro" id="IPR029039">
    <property type="entry name" value="Flavoprotein-like_sf"/>
</dbReference>
<evidence type="ECO:0000313" key="2">
    <source>
        <dbReference type="EMBL" id="VYU58710.1"/>
    </source>
</evidence>
<organism evidence="2">
    <name type="scientific">Eubacterium limosum</name>
    <dbReference type="NCBI Taxonomy" id="1736"/>
    <lineage>
        <taxon>Bacteria</taxon>
        <taxon>Bacillati</taxon>
        <taxon>Bacillota</taxon>
        <taxon>Clostridia</taxon>
        <taxon>Eubacteriales</taxon>
        <taxon>Eubacteriaceae</taxon>
        <taxon>Eubacterium</taxon>
    </lineage>
</organism>
<dbReference type="PANTHER" id="PTHR39201">
    <property type="entry name" value="EXPORTED PROTEIN-RELATED"/>
    <property type="match status" value="1"/>
</dbReference>
<protein>
    <submittedName>
        <fullName evidence="2">Flavodoxin</fullName>
    </submittedName>
</protein>
<dbReference type="PANTHER" id="PTHR39201:SF1">
    <property type="entry name" value="FLAVODOXIN-LIKE DOMAIN-CONTAINING PROTEIN"/>
    <property type="match status" value="1"/>
</dbReference>
<dbReference type="EMBL" id="CACRTR010000016">
    <property type="protein sequence ID" value="VYU58710.1"/>
    <property type="molecule type" value="Genomic_DNA"/>
</dbReference>
<accession>A0A6N3G3M3</accession>
<dbReference type="GO" id="GO:0016651">
    <property type="term" value="F:oxidoreductase activity, acting on NAD(P)H"/>
    <property type="evidence" value="ECO:0007669"/>
    <property type="project" value="UniProtKB-ARBA"/>
</dbReference>
<gene>
    <name evidence="2" type="ORF">ELLFYP34_03679</name>
</gene>